<comment type="subunit">
    <text evidence="5">Component of the ER membrane protein complex (EMC).</text>
</comment>
<evidence type="ECO:0000313" key="7">
    <source>
        <dbReference type="Proteomes" id="UP000095283"/>
    </source>
</evidence>
<name>A0A1I7XUX4_HETBA</name>
<reference evidence="8" key="1">
    <citation type="submission" date="2016-11" db="UniProtKB">
        <authorList>
            <consortium name="WormBaseParasite"/>
        </authorList>
    </citation>
    <scope>IDENTIFICATION</scope>
</reference>
<evidence type="ECO:0000256" key="3">
    <source>
        <dbReference type="ARBA" id="ARBA00022803"/>
    </source>
</evidence>
<dbReference type="FunFam" id="1.25.40.10:FF:000326">
    <property type="entry name" value="ER membrane protein complex subunit 2"/>
    <property type="match status" value="1"/>
</dbReference>
<dbReference type="Pfam" id="PF22890">
    <property type="entry name" value="TPR_EMC2"/>
    <property type="match status" value="1"/>
</dbReference>
<dbReference type="Proteomes" id="UP000095283">
    <property type="component" value="Unplaced"/>
</dbReference>
<evidence type="ECO:0000256" key="2">
    <source>
        <dbReference type="ARBA" id="ARBA00022737"/>
    </source>
</evidence>
<dbReference type="SUPFAM" id="SSF48452">
    <property type="entry name" value="TPR-like"/>
    <property type="match status" value="1"/>
</dbReference>
<accession>A0A1I7XUX4</accession>
<keyword evidence="7" id="KW-1185">Reference proteome</keyword>
<comment type="subcellular location">
    <subcellularLocation>
        <location evidence="5">Endoplasmic reticulum membrane</location>
        <topology evidence="5">Peripheral membrane protein</topology>
        <orientation evidence="5">Cytoplasmic side</orientation>
    </subcellularLocation>
</comment>
<dbReference type="Pfam" id="PF13181">
    <property type="entry name" value="TPR_8"/>
    <property type="match status" value="1"/>
</dbReference>
<dbReference type="GO" id="GO:0072546">
    <property type="term" value="C:EMC complex"/>
    <property type="evidence" value="ECO:0007669"/>
    <property type="project" value="UniProtKB-UniRule"/>
</dbReference>
<feature type="repeat" description="TPR" evidence="4">
    <location>
        <begin position="157"/>
        <end position="190"/>
    </location>
</feature>
<dbReference type="Gene3D" id="1.25.40.10">
    <property type="entry name" value="Tetratricopeptide repeat domain"/>
    <property type="match status" value="1"/>
</dbReference>
<dbReference type="InterPro" id="IPR011990">
    <property type="entry name" value="TPR-like_helical_dom_sf"/>
</dbReference>
<dbReference type="PROSITE" id="PS50005">
    <property type="entry name" value="TPR"/>
    <property type="match status" value="2"/>
</dbReference>
<evidence type="ECO:0000256" key="5">
    <source>
        <dbReference type="RuleBase" id="RU367091"/>
    </source>
</evidence>
<sequence>MTLTSIRDWTNVSLEIGRQTLREWREGGARRSEEVVELWEHVVSRSPSSLGDELWVVYEQVCVAALDCARMDLSLECIKALEERFPRSNRVLKLQAMRYEAAEQYDTANNLYERLIEADPTNNSFRKRKIAVLLAERKRLDAIRELNEYLKIFLNDSEAWIQLSDLFLAEGDFAKAAHCLEECVLAAPLNTLYLRRLGDIRYTQGGQENIELAKAYYEQAAKLNPTDMRTLYGIVLIEVSGSNPEVSLIIDAVQQMKTQLAISK</sequence>
<dbReference type="InterPro" id="IPR019734">
    <property type="entry name" value="TPR_rpt"/>
</dbReference>
<dbReference type="SMART" id="SM00028">
    <property type="entry name" value="TPR"/>
    <property type="match status" value="3"/>
</dbReference>
<dbReference type="InterPro" id="IPR039856">
    <property type="entry name" value="EMC2-like"/>
</dbReference>
<keyword evidence="2" id="KW-0677">Repeat</keyword>
<feature type="repeat" description="TPR" evidence="4">
    <location>
        <begin position="89"/>
        <end position="122"/>
    </location>
</feature>
<keyword evidence="3 4" id="KW-0802">TPR repeat</keyword>
<protein>
    <recommendedName>
        <fullName evidence="5">ER membrane protein complex subunit 2</fullName>
    </recommendedName>
</protein>
<dbReference type="WBParaSite" id="Hba_21137">
    <property type="protein sequence ID" value="Hba_21137"/>
    <property type="gene ID" value="Hba_21137"/>
</dbReference>
<evidence type="ECO:0000256" key="1">
    <source>
        <dbReference type="ARBA" id="ARBA00010361"/>
    </source>
</evidence>
<evidence type="ECO:0000259" key="6">
    <source>
        <dbReference type="Pfam" id="PF22890"/>
    </source>
</evidence>
<comment type="similarity">
    <text evidence="1 5">Belongs to the EMC2 family.</text>
</comment>
<dbReference type="AlphaFoldDB" id="A0A1I7XUX4"/>
<keyword evidence="5" id="KW-0472">Membrane</keyword>
<proteinExistence type="inferred from homology"/>
<dbReference type="PANTHER" id="PTHR12760">
    <property type="entry name" value="TETRATRICOPEPTIDE REPEAT PROTEIN"/>
    <property type="match status" value="1"/>
</dbReference>
<evidence type="ECO:0000256" key="4">
    <source>
        <dbReference type="PROSITE-ProRule" id="PRU00339"/>
    </source>
</evidence>
<dbReference type="InterPro" id="IPR055217">
    <property type="entry name" value="TPR_EMC2"/>
</dbReference>
<evidence type="ECO:0000313" key="8">
    <source>
        <dbReference type="WBParaSite" id="Hba_21137"/>
    </source>
</evidence>
<comment type="function">
    <text evidence="5">Part of the endoplasmic reticulum membrane protein complex (EMC) that enables the energy-independent insertion into endoplasmic reticulum membranes of newly synthesized membrane proteins.</text>
</comment>
<feature type="domain" description="EMC2 TPR-like" evidence="6">
    <location>
        <begin position="93"/>
        <end position="194"/>
    </location>
</feature>
<organism evidence="7 8">
    <name type="scientific">Heterorhabditis bacteriophora</name>
    <name type="common">Entomopathogenic nematode worm</name>
    <dbReference type="NCBI Taxonomy" id="37862"/>
    <lineage>
        <taxon>Eukaryota</taxon>
        <taxon>Metazoa</taxon>
        <taxon>Ecdysozoa</taxon>
        <taxon>Nematoda</taxon>
        <taxon>Chromadorea</taxon>
        <taxon>Rhabditida</taxon>
        <taxon>Rhabditina</taxon>
        <taxon>Rhabditomorpha</taxon>
        <taxon>Strongyloidea</taxon>
        <taxon>Heterorhabditidae</taxon>
        <taxon>Heterorhabditis</taxon>
    </lineage>
</organism>
<keyword evidence="5" id="KW-0256">Endoplasmic reticulum</keyword>